<keyword evidence="2" id="KW-1185">Reference proteome</keyword>
<evidence type="ECO:0000313" key="2">
    <source>
        <dbReference type="Proteomes" id="UP000798662"/>
    </source>
</evidence>
<dbReference type="EMBL" id="CM020618">
    <property type="protein sequence ID" value="KAK1857920.1"/>
    <property type="molecule type" value="Genomic_DNA"/>
</dbReference>
<evidence type="ECO:0000313" key="1">
    <source>
        <dbReference type="EMBL" id="KAK1857920.1"/>
    </source>
</evidence>
<accession>A0ACC3BIY7</accession>
<proteinExistence type="predicted"/>
<organism evidence="1 2">
    <name type="scientific">Pyropia yezoensis</name>
    <name type="common">Susabi-nori</name>
    <name type="synonym">Porphyra yezoensis</name>
    <dbReference type="NCBI Taxonomy" id="2788"/>
    <lineage>
        <taxon>Eukaryota</taxon>
        <taxon>Rhodophyta</taxon>
        <taxon>Bangiophyceae</taxon>
        <taxon>Bangiales</taxon>
        <taxon>Bangiaceae</taxon>
        <taxon>Pyropia</taxon>
    </lineage>
</organism>
<name>A0ACC3BIY7_PYRYE</name>
<sequence>MAPKAGAVAKGKSQTRSAKAGLQFPVGRIHRFLKSGGYSDRIGAGAPVYLAAVMEYLTAEVLELAGNAARDNKKTRIVPRHIQLAVRNDDELNKLLGSVTIASGGVLPFIHKDLLPKVKGKKGEQSQEACAVACIVGVSTAYFLANQGGIRVTLVDRVGIAPAASGKAGGFLAKDWVAPALVPLAAASFSLHESLAVRLGIDAVDYRRLGATNVTLRRPTKALRRSRGRRVPHQHPAWVDEAAGQWAPGAAWRSTAAMRSGSPDTCAQVHPAKLCNALVAAADGVKLLVAAVVGLVMEEAPEEGGGDVAAAPAGADPPSSSSSPPPPPPPPPPRRVRALRLEDGTEHPVGTLVLALGPWSDRAAAWLPDAHLPVINGQQAHSVVLQEAGLPWADRIVVAGRAGAPPPPPAPPSPSLVRPATTAAAASAAAGSASSSSDSDATWMSDDASCDSDAAPGGGVSGRGGRGRPPPPPRPPPARRPTSPIPPEAVFFELTYGRGPRLDPEIYPRPRGEVYVYGAAETAPKTLPDDPAAIVPSPAACDRLTAFARSVSSRLSAAAAPEAVRQACCLPISPDGLPLIGHVPGTGGSVVMGAGHGVWGVMLGPATGLALSQLLLTGRSQVVDLSPFCPGRFARGGGGKGDGEGEEEAVGAGAVPSLDGGGGGGRGAAAVAAAAAAAATGTGGGDVGEGGGEQAELPGVEGEG</sequence>
<reference evidence="1" key="1">
    <citation type="submission" date="2019-11" db="EMBL/GenBank/DDBJ databases">
        <title>Nori genome reveals adaptations in red seaweeds to the harsh intertidal environment.</title>
        <authorList>
            <person name="Wang D."/>
            <person name="Mao Y."/>
        </authorList>
    </citation>
    <scope>NUCLEOTIDE SEQUENCE</scope>
    <source>
        <tissue evidence="1">Gametophyte</tissue>
    </source>
</reference>
<protein>
    <submittedName>
        <fullName evidence="1">Uncharacterized protein</fullName>
    </submittedName>
</protein>
<gene>
    <name evidence="1" type="ORF">I4F81_000534</name>
</gene>
<dbReference type="Proteomes" id="UP000798662">
    <property type="component" value="Chromosome 1"/>
</dbReference>
<comment type="caution">
    <text evidence="1">The sequence shown here is derived from an EMBL/GenBank/DDBJ whole genome shotgun (WGS) entry which is preliminary data.</text>
</comment>